<dbReference type="AlphaFoldDB" id="A0A4Y2HAD9"/>
<comment type="caution">
    <text evidence="2">The sequence shown here is derived from an EMBL/GenBank/DDBJ whole genome shotgun (WGS) entry which is preliminary data.</text>
</comment>
<dbReference type="EMBL" id="BGPR01001816">
    <property type="protein sequence ID" value="GBM62441.1"/>
    <property type="molecule type" value="Genomic_DNA"/>
</dbReference>
<gene>
    <name evidence="2" type="ORF">AVEN_180851_1</name>
</gene>
<proteinExistence type="predicted"/>
<reference evidence="2 3" key="1">
    <citation type="journal article" date="2019" name="Sci. Rep.">
        <title>Orb-weaving spider Araneus ventricosus genome elucidates the spidroin gene catalogue.</title>
        <authorList>
            <person name="Kono N."/>
            <person name="Nakamura H."/>
            <person name="Ohtoshi R."/>
            <person name="Moran D.A.P."/>
            <person name="Shinohara A."/>
            <person name="Yoshida Y."/>
            <person name="Fujiwara M."/>
            <person name="Mori M."/>
            <person name="Tomita M."/>
            <person name="Arakawa K."/>
        </authorList>
    </citation>
    <scope>NUCLEOTIDE SEQUENCE [LARGE SCALE GENOMIC DNA]</scope>
</reference>
<evidence type="ECO:0000313" key="2">
    <source>
        <dbReference type="EMBL" id="GBM62441.1"/>
    </source>
</evidence>
<accession>A0A4Y2HAD9</accession>
<dbReference type="Proteomes" id="UP000499080">
    <property type="component" value="Unassembled WGS sequence"/>
</dbReference>
<organism evidence="2 3">
    <name type="scientific">Araneus ventricosus</name>
    <name type="common">Orbweaver spider</name>
    <name type="synonym">Epeira ventricosa</name>
    <dbReference type="NCBI Taxonomy" id="182803"/>
    <lineage>
        <taxon>Eukaryota</taxon>
        <taxon>Metazoa</taxon>
        <taxon>Ecdysozoa</taxon>
        <taxon>Arthropoda</taxon>
        <taxon>Chelicerata</taxon>
        <taxon>Arachnida</taxon>
        <taxon>Araneae</taxon>
        <taxon>Araneomorphae</taxon>
        <taxon>Entelegynae</taxon>
        <taxon>Araneoidea</taxon>
        <taxon>Araneidae</taxon>
        <taxon>Araneus</taxon>
    </lineage>
</organism>
<name>A0A4Y2HAD9_ARAVE</name>
<keyword evidence="3" id="KW-1185">Reference proteome</keyword>
<sequence>MQSNKEDYGEQLFYSRIFLKNKAQVTEKTQRLRKLATQAGRKSLTIRELAGTTRYANKTPNRFQRRSHSKDDPSQSTRSQAFSYCGIHSLPDRAWRHME</sequence>
<evidence type="ECO:0000256" key="1">
    <source>
        <dbReference type="SAM" id="MobiDB-lite"/>
    </source>
</evidence>
<protein>
    <submittedName>
        <fullName evidence="2">Uncharacterized protein</fullName>
    </submittedName>
</protein>
<feature type="region of interest" description="Disordered" evidence="1">
    <location>
        <begin position="50"/>
        <end position="85"/>
    </location>
</feature>
<evidence type="ECO:0000313" key="3">
    <source>
        <dbReference type="Proteomes" id="UP000499080"/>
    </source>
</evidence>